<dbReference type="AlphaFoldDB" id="X1JYC2"/>
<feature type="non-terminal residue" evidence="1">
    <location>
        <position position="41"/>
    </location>
</feature>
<dbReference type="EMBL" id="BARU01031473">
    <property type="protein sequence ID" value="GAH74808.1"/>
    <property type="molecule type" value="Genomic_DNA"/>
</dbReference>
<organism evidence="1">
    <name type="scientific">marine sediment metagenome</name>
    <dbReference type="NCBI Taxonomy" id="412755"/>
    <lineage>
        <taxon>unclassified sequences</taxon>
        <taxon>metagenomes</taxon>
        <taxon>ecological metagenomes</taxon>
    </lineage>
</organism>
<protein>
    <submittedName>
        <fullName evidence="1">Uncharacterized protein</fullName>
    </submittedName>
</protein>
<name>X1JYC2_9ZZZZ</name>
<sequence>MKKKKGDSPLFYILIIMALKKMKDEKRGLSPFFYARRGKNA</sequence>
<gene>
    <name evidence="1" type="ORF">S03H2_49772</name>
</gene>
<proteinExistence type="predicted"/>
<reference evidence="1" key="1">
    <citation type="journal article" date="2014" name="Front. Microbiol.">
        <title>High frequency of phylogenetically diverse reductive dehalogenase-homologous genes in deep subseafloor sedimentary metagenomes.</title>
        <authorList>
            <person name="Kawai M."/>
            <person name="Futagami T."/>
            <person name="Toyoda A."/>
            <person name="Takaki Y."/>
            <person name="Nishi S."/>
            <person name="Hori S."/>
            <person name="Arai W."/>
            <person name="Tsubouchi T."/>
            <person name="Morono Y."/>
            <person name="Uchiyama I."/>
            <person name="Ito T."/>
            <person name="Fujiyama A."/>
            <person name="Inagaki F."/>
            <person name="Takami H."/>
        </authorList>
    </citation>
    <scope>NUCLEOTIDE SEQUENCE</scope>
    <source>
        <strain evidence="1">Expedition CK06-06</strain>
    </source>
</reference>
<evidence type="ECO:0000313" key="1">
    <source>
        <dbReference type="EMBL" id="GAH74808.1"/>
    </source>
</evidence>
<accession>X1JYC2</accession>
<comment type="caution">
    <text evidence="1">The sequence shown here is derived from an EMBL/GenBank/DDBJ whole genome shotgun (WGS) entry which is preliminary data.</text>
</comment>